<comment type="caution">
    <text evidence="3">The sequence shown here is derived from an EMBL/GenBank/DDBJ whole genome shotgun (WGS) entry which is preliminary data.</text>
</comment>
<evidence type="ECO:0000313" key="4">
    <source>
        <dbReference type="Proteomes" id="UP000812013"/>
    </source>
</evidence>
<name>A0ABS6ZH33_9ACTN</name>
<sequence length="49" mass="4786">MIERHARAACTALAAAALLLAGTVGASAAPRDDTAADRAPARSAAAALR</sequence>
<reference evidence="3 4" key="1">
    <citation type="submission" date="2019-12" db="EMBL/GenBank/DDBJ databases">
        <title>Genome sequence of Streptomyces bambusae.</title>
        <authorList>
            <person name="Bansal K."/>
            <person name="Choksket S."/>
            <person name="Korpole S."/>
            <person name="Patil P.B."/>
        </authorList>
    </citation>
    <scope>NUCLEOTIDE SEQUENCE [LARGE SCALE GENOMIC DNA]</scope>
    <source>
        <strain evidence="3 4">SK60</strain>
    </source>
</reference>
<dbReference type="EMBL" id="WTFF01000470">
    <property type="protein sequence ID" value="MBW5486744.1"/>
    <property type="molecule type" value="Genomic_DNA"/>
</dbReference>
<keyword evidence="2" id="KW-0732">Signal</keyword>
<feature type="compositionally biased region" description="Basic and acidic residues" evidence="1">
    <location>
        <begin position="30"/>
        <end position="40"/>
    </location>
</feature>
<feature type="chain" id="PRO_5047448812" evidence="2">
    <location>
        <begin position="29"/>
        <end position="49"/>
    </location>
</feature>
<protein>
    <submittedName>
        <fullName evidence="3">S1 family peptidase</fullName>
    </submittedName>
</protein>
<dbReference type="Proteomes" id="UP000812013">
    <property type="component" value="Unassembled WGS sequence"/>
</dbReference>
<feature type="region of interest" description="Disordered" evidence="1">
    <location>
        <begin position="27"/>
        <end position="49"/>
    </location>
</feature>
<accession>A0ABS6ZH33</accession>
<feature type="non-terminal residue" evidence="3">
    <location>
        <position position="49"/>
    </location>
</feature>
<evidence type="ECO:0000313" key="3">
    <source>
        <dbReference type="EMBL" id="MBW5486744.1"/>
    </source>
</evidence>
<proteinExistence type="predicted"/>
<feature type="signal peptide" evidence="2">
    <location>
        <begin position="1"/>
        <end position="28"/>
    </location>
</feature>
<organism evidence="3 4">
    <name type="scientific">Streptomyces bambusae</name>
    <dbReference type="NCBI Taxonomy" id="1550616"/>
    <lineage>
        <taxon>Bacteria</taxon>
        <taxon>Bacillati</taxon>
        <taxon>Actinomycetota</taxon>
        <taxon>Actinomycetes</taxon>
        <taxon>Kitasatosporales</taxon>
        <taxon>Streptomycetaceae</taxon>
        <taxon>Streptomyces</taxon>
    </lineage>
</organism>
<evidence type="ECO:0000256" key="1">
    <source>
        <dbReference type="SAM" id="MobiDB-lite"/>
    </source>
</evidence>
<gene>
    <name evidence="3" type="ORF">GPJ59_34105</name>
</gene>
<keyword evidence="4" id="KW-1185">Reference proteome</keyword>
<evidence type="ECO:0000256" key="2">
    <source>
        <dbReference type="SAM" id="SignalP"/>
    </source>
</evidence>